<evidence type="ECO:0000313" key="1">
    <source>
        <dbReference type="Ensembl" id="ENSANIP00000006098.1"/>
    </source>
</evidence>
<proteinExistence type="predicted"/>
<keyword evidence="2" id="KW-1185">Reference proteome</keyword>
<dbReference type="Proteomes" id="UP000694541">
    <property type="component" value="Unplaced"/>
</dbReference>
<protein>
    <submittedName>
        <fullName evidence="1">Uncharacterized protein</fullName>
    </submittedName>
</protein>
<dbReference type="Ensembl" id="ENSANIT00000006306.1">
    <property type="protein sequence ID" value="ENSANIP00000006098.1"/>
    <property type="gene ID" value="ENSANIG00000004165.1"/>
</dbReference>
<reference evidence="1" key="2">
    <citation type="submission" date="2025-09" db="UniProtKB">
        <authorList>
            <consortium name="Ensembl"/>
        </authorList>
    </citation>
    <scope>IDENTIFICATION</scope>
</reference>
<evidence type="ECO:0000313" key="2">
    <source>
        <dbReference type="Proteomes" id="UP000694541"/>
    </source>
</evidence>
<organism evidence="1 2">
    <name type="scientific">Accipiter nisus</name>
    <name type="common">Eurasian sparrowhawk</name>
    <dbReference type="NCBI Taxonomy" id="211598"/>
    <lineage>
        <taxon>Eukaryota</taxon>
        <taxon>Metazoa</taxon>
        <taxon>Chordata</taxon>
        <taxon>Craniata</taxon>
        <taxon>Vertebrata</taxon>
        <taxon>Euteleostomi</taxon>
        <taxon>Archelosauria</taxon>
        <taxon>Archosauria</taxon>
        <taxon>Dinosauria</taxon>
        <taxon>Saurischia</taxon>
        <taxon>Theropoda</taxon>
        <taxon>Coelurosauria</taxon>
        <taxon>Aves</taxon>
        <taxon>Neognathae</taxon>
        <taxon>Neoaves</taxon>
        <taxon>Telluraves</taxon>
        <taxon>Accipitrimorphae</taxon>
        <taxon>Accipitriformes</taxon>
        <taxon>Accipitridae</taxon>
        <taxon>Accipitrinae</taxon>
        <taxon>Accipiter</taxon>
    </lineage>
</organism>
<sequence>MLLLAVEGALQHQLCKLAGVTARLHLERKETVGAEPVGVHRVGTHVRILGALQWEAGTEHGRLGHLQHILLPGEGGRVVIDRALNEELQVEQAGSPGFTHLLPVNPLIHEEDPVLQVHLQVLPGPGPRHDPQVLAQVGHEGSVLQLLRHGVAQLPARGRGP</sequence>
<name>A0A8B9RRY6_9AVES</name>
<reference evidence="1" key="1">
    <citation type="submission" date="2025-08" db="UniProtKB">
        <authorList>
            <consortium name="Ensembl"/>
        </authorList>
    </citation>
    <scope>IDENTIFICATION</scope>
</reference>
<dbReference type="AlphaFoldDB" id="A0A8B9RRY6"/>
<accession>A0A8B9RRY6</accession>